<name>A0A4R5A8K9_9ACTN</name>
<keyword evidence="2" id="KW-1185">Reference proteome</keyword>
<reference evidence="1 2" key="1">
    <citation type="submission" date="2019-03" db="EMBL/GenBank/DDBJ databases">
        <title>Draft genome sequences of novel Actinobacteria.</title>
        <authorList>
            <person name="Sahin N."/>
            <person name="Ay H."/>
            <person name="Saygin H."/>
        </authorList>
    </citation>
    <scope>NUCLEOTIDE SEQUENCE [LARGE SCALE GENOMIC DNA]</scope>
    <source>
        <strain evidence="1 2">H3C3</strain>
    </source>
</reference>
<proteinExistence type="predicted"/>
<gene>
    <name evidence="1" type="ORF">E1298_38250</name>
</gene>
<dbReference type="AlphaFoldDB" id="A0A4R5A8K9"/>
<sequence length="106" mass="11310">MTAPETRRKLDALTGRWPVGTRVRHTSAGWTARVVADVSGDAPGVALVTEPAHAVAGIVSIVHVEPEPGEGLPPMWMNERCLVLAATPAAPRAARTAATRTRRRTR</sequence>
<dbReference type="OrthoDB" id="9917338at2"/>
<dbReference type="RefSeq" id="WP_131902244.1">
    <property type="nucleotide sequence ID" value="NZ_SMKU01000336.1"/>
</dbReference>
<organism evidence="1 2">
    <name type="scientific">Actinomadura rubrisoli</name>
    <dbReference type="NCBI Taxonomy" id="2530368"/>
    <lineage>
        <taxon>Bacteria</taxon>
        <taxon>Bacillati</taxon>
        <taxon>Actinomycetota</taxon>
        <taxon>Actinomycetes</taxon>
        <taxon>Streptosporangiales</taxon>
        <taxon>Thermomonosporaceae</taxon>
        <taxon>Actinomadura</taxon>
    </lineage>
</organism>
<dbReference type="Proteomes" id="UP000294513">
    <property type="component" value="Unassembled WGS sequence"/>
</dbReference>
<comment type="caution">
    <text evidence="1">The sequence shown here is derived from an EMBL/GenBank/DDBJ whole genome shotgun (WGS) entry which is preliminary data.</text>
</comment>
<evidence type="ECO:0000313" key="1">
    <source>
        <dbReference type="EMBL" id="TDD68578.1"/>
    </source>
</evidence>
<protein>
    <submittedName>
        <fullName evidence="1">Uncharacterized protein</fullName>
    </submittedName>
</protein>
<accession>A0A4R5A8K9</accession>
<dbReference type="EMBL" id="SMKU01000336">
    <property type="protein sequence ID" value="TDD68578.1"/>
    <property type="molecule type" value="Genomic_DNA"/>
</dbReference>
<evidence type="ECO:0000313" key="2">
    <source>
        <dbReference type="Proteomes" id="UP000294513"/>
    </source>
</evidence>